<feature type="region of interest" description="Disordered" evidence="5">
    <location>
        <begin position="399"/>
        <end position="426"/>
    </location>
</feature>
<dbReference type="Gene3D" id="1.10.443.10">
    <property type="entry name" value="Intergrase catalytic core"/>
    <property type="match status" value="1"/>
</dbReference>
<dbReference type="SUPFAM" id="SSF56349">
    <property type="entry name" value="DNA breaking-rejoining enzymes"/>
    <property type="match status" value="1"/>
</dbReference>
<name>A0A7S9LC31_9PSED</name>
<keyword evidence="2" id="KW-0229">DNA integration</keyword>
<gene>
    <name evidence="7" type="ORF">IZU98_11155</name>
</gene>
<dbReference type="GO" id="GO:0005737">
    <property type="term" value="C:cytoplasm"/>
    <property type="evidence" value="ECO:0007669"/>
    <property type="project" value="UniProtKB-SubCell"/>
</dbReference>
<evidence type="ECO:0000259" key="6">
    <source>
        <dbReference type="PROSITE" id="PS51898"/>
    </source>
</evidence>
<evidence type="ECO:0000256" key="3">
    <source>
        <dbReference type="ARBA" id="ARBA00023125"/>
    </source>
</evidence>
<dbReference type="GO" id="GO:0006310">
    <property type="term" value="P:DNA recombination"/>
    <property type="evidence" value="ECO:0007669"/>
    <property type="project" value="UniProtKB-KW"/>
</dbReference>
<evidence type="ECO:0000256" key="1">
    <source>
        <dbReference type="ARBA" id="ARBA00004496"/>
    </source>
</evidence>
<proteinExistence type="predicted"/>
<dbReference type="GO" id="GO:0015074">
    <property type="term" value="P:DNA integration"/>
    <property type="evidence" value="ECO:0007669"/>
    <property type="project" value="UniProtKB-KW"/>
</dbReference>
<evidence type="ECO:0000256" key="5">
    <source>
        <dbReference type="SAM" id="MobiDB-lite"/>
    </source>
</evidence>
<comment type="subcellular location">
    <subcellularLocation>
        <location evidence="1">Cytoplasm</location>
    </subcellularLocation>
</comment>
<dbReference type="AlphaFoldDB" id="A0A7S9LC31"/>
<keyword evidence="3" id="KW-0238">DNA-binding</keyword>
<organism evidence="7 8">
    <name type="scientific">Pseudomonas fulva</name>
    <dbReference type="NCBI Taxonomy" id="47880"/>
    <lineage>
        <taxon>Bacteria</taxon>
        <taxon>Pseudomonadati</taxon>
        <taxon>Pseudomonadota</taxon>
        <taxon>Gammaproteobacteria</taxon>
        <taxon>Pseudomonadales</taxon>
        <taxon>Pseudomonadaceae</taxon>
        <taxon>Pseudomonas</taxon>
    </lineage>
</organism>
<dbReference type="PANTHER" id="PTHR30349:SF77">
    <property type="entry name" value="TYROSINE RECOMBINASE XERC"/>
    <property type="match status" value="1"/>
</dbReference>
<dbReference type="InterPro" id="IPR010998">
    <property type="entry name" value="Integrase_recombinase_N"/>
</dbReference>
<dbReference type="Gene3D" id="1.10.150.130">
    <property type="match status" value="1"/>
</dbReference>
<evidence type="ECO:0000313" key="8">
    <source>
        <dbReference type="Proteomes" id="UP000594430"/>
    </source>
</evidence>
<dbReference type="InterPro" id="IPR002104">
    <property type="entry name" value="Integrase_catalytic"/>
</dbReference>
<feature type="domain" description="Tyr recombinase" evidence="6">
    <location>
        <begin position="206"/>
        <end position="419"/>
    </location>
</feature>
<dbReference type="PROSITE" id="PS51898">
    <property type="entry name" value="TYR_RECOMBINASE"/>
    <property type="match status" value="1"/>
</dbReference>
<dbReference type="PANTHER" id="PTHR30349">
    <property type="entry name" value="PHAGE INTEGRASE-RELATED"/>
    <property type="match status" value="1"/>
</dbReference>
<dbReference type="InterPro" id="IPR050090">
    <property type="entry name" value="Tyrosine_recombinase_XerCD"/>
</dbReference>
<dbReference type="Proteomes" id="UP000594430">
    <property type="component" value="Chromosome"/>
</dbReference>
<sequence length="426" mass="48839">MARAPQPLFETHDNFIEQDFSLHGSPLACVGAFLSECDAALEADRGYAAVRGFLRAFSDNAQTFNSYRSHTERLLLWALLIQGKPLNQLKRQDAQDYLNFCRNPPDDWMGPVTRSRFVSNPHALDAREAYIPNPKWHPFNLKSRKVIAAGTPSTQEYHAANGTLNQVFTVCSRFYEFLIEDGFAQTNPFRLLKKGSRFSTQELEVSSSRALTPLQWDFVLDTVEAMANAEPERHERTLFIVATLFAMYLRVSDLAGRKNWKPTMGDFRLDDEGNWWYFAVGKGNKAAKIAVRDIYVERYLKRYRRFLGLPELPHPGETTPLITTLNGRAGLSDRQIRALLQTVFDKAVEKMRSEGRANHEMESLRCASAHWLRHTSATFDAPLRNPKDLQEDLRHSNLSTTQNTYYHSHDQERAHSVKRIGMRDRG</sequence>
<evidence type="ECO:0000256" key="2">
    <source>
        <dbReference type="ARBA" id="ARBA00022908"/>
    </source>
</evidence>
<dbReference type="InterPro" id="IPR011010">
    <property type="entry name" value="DNA_brk_join_enz"/>
</dbReference>
<dbReference type="InterPro" id="IPR013762">
    <property type="entry name" value="Integrase-like_cat_sf"/>
</dbReference>
<feature type="compositionally biased region" description="Basic and acidic residues" evidence="5">
    <location>
        <begin position="407"/>
        <end position="426"/>
    </location>
</feature>
<protein>
    <submittedName>
        <fullName evidence="7">Site-specific integrase</fullName>
    </submittedName>
</protein>
<dbReference type="CDD" id="cd00397">
    <property type="entry name" value="DNA_BRE_C"/>
    <property type="match status" value="1"/>
</dbReference>
<reference evidence="7 8" key="1">
    <citation type="submission" date="2020-11" db="EMBL/GenBank/DDBJ databases">
        <title>Pseudomonas fulva producing VIM-24.</title>
        <authorList>
            <person name="Liu S."/>
        </authorList>
    </citation>
    <scope>NUCLEOTIDE SEQUENCE [LARGE SCALE GENOMIC DNA]</scope>
    <source>
        <strain evidence="7 8">ZDHY414</strain>
    </source>
</reference>
<evidence type="ECO:0000313" key="7">
    <source>
        <dbReference type="EMBL" id="QPH51199.1"/>
    </source>
</evidence>
<dbReference type="GO" id="GO:0003677">
    <property type="term" value="F:DNA binding"/>
    <property type="evidence" value="ECO:0007669"/>
    <property type="project" value="UniProtKB-KW"/>
</dbReference>
<accession>A0A7S9LC31</accession>
<dbReference type="RefSeq" id="WP_196110690.1">
    <property type="nucleotide sequence ID" value="NZ_CP064943.1"/>
</dbReference>
<keyword evidence="4" id="KW-0233">DNA recombination</keyword>
<evidence type="ECO:0000256" key="4">
    <source>
        <dbReference type="ARBA" id="ARBA00023172"/>
    </source>
</evidence>
<dbReference type="EMBL" id="CP064946">
    <property type="protein sequence ID" value="QPH51199.1"/>
    <property type="molecule type" value="Genomic_DNA"/>
</dbReference>